<feature type="transmembrane region" description="Helical" evidence="1">
    <location>
        <begin position="162"/>
        <end position="181"/>
    </location>
</feature>
<feature type="transmembrane region" description="Helical" evidence="1">
    <location>
        <begin position="335"/>
        <end position="357"/>
    </location>
</feature>
<dbReference type="EMBL" id="JACHVC010000001">
    <property type="protein sequence ID" value="MBC2604450.1"/>
    <property type="molecule type" value="Genomic_DNA"/>
</dbReference>
<dbReference type="AlphaFoldDB" id="A0A7X1B2J1"/>
<evidence type="ECO:0000256" key="1">
    <source>
        <dbReference type="SAM" id="Phobius"/>
    </source>
</evidence>
<name>A0A7X1B2J1_9BACT</name>
<evidence type="ECO:0000313" key="3">
    <source>
        <dbReference type="Proteomes" id="UP000526501"/>
    </source>
</evidence>
<sequence>MTSDNEPKSLLWPSLYLCIWLLLGLLHAGKSIIFSGGQEFPGDLGDGRLNNLQLEHVYQSIAGEASFKSPSQFYPVEGTISHSDIHLGTVGFYAIARMLGASVEGAFQIWCLTIVALNLLSSAYLLRVLKLPWLFIGPLAFAMGSPSILVHFIGQHIQVSPVFPFIFALAIVACLSASPSWLKWIQLAGCLAWLHLCSPYLGFFGTLGIAPFCLVPFFGDRSPSTVSLKGLSWLSLIASLAAILLCFYMYWLYFAEAQSGTRSWSEVQALSPTPTDWLLPAKGQWLYSWLYHTTAPVNRSEFALFSGFIPWIGILAAVATLWIPTDKKRIKTIAIVSALSAFGLILLFTRFGNSGLYLWLAEHLESLRTFRAPNRSILIIHILQLSALAAVISVLIQQVHRKPLRWILLSVILFSCLESLTLFQNSFPKEIAVARREAIIEQWTQAGDRPVLALAPGPTNQFLPNVHLDAWAAALETGRATINGYSGRVPNGYLNFIQAPTEDNLQKLIAHRDLRPADISVVNNWGQAEASLNIVHFDRRPIPNLANFQVQPSGWDLAYEVQSYEIDGKRFYMFHPPAHLDFPVPDSSQRFQCDIAMLEGAYSKGGNTDGVGITWTLIIGGEEQLLDSQHLNPRDVPGDRGPQTVSLPLPAASGRTLRLTVDKGPKNSSYDWAVFSELRFE</sequence>
<keyword evidence="1" id="KW-0472">Membrane</keyword>
<evidence type="ECO:0008006" key="4">
    <source>
        <dbReference type="Google" id="ProtNLM"/>
    </source>
</evidence>
<reference evidence="2 3" key="1">
    <citation type="submission" date="2020-07" db="EMBL/GenBank/DDBJ databases">
        <authorList>
            <person name="Feng X."/>
        </authorList>
    </citation>
    <scope>NUCLEOTIDE SEQUENCE [LARGE SCALE GENOMIC DNA]</scope>
    <source>
        <strain evidence="2 3">JCM23202</strain>
    </source>
</reference>
<feature type="transmembrane region" description="Helical" evidence="1">
    <location>
        <begin position="302"/>
        <end position="323"/>
    </location>
</feature>
<feature type="transmembrane region" description="Helical" evidence="1">
    <location>
        <begin position="231"/>
        <end position="253"/>
    </location>
</feature>
<keyword evidence="3" id="KW-1185">Reference proteome</keyword>
<feature type="transmembrane region" description="Helical" evidence="1">
    <location>
        <begin position="107"/>
        <end position="126"/>
    </location>
</feature>
<dbReference type="Proteomes" id="UP000526501">
    <property type="component" value="Unassembled WGS sequence"/>
</dbReference>
<gene>
    <name evidence="2" type="ORF">H5P27_00100</name>
</gene>
<keyword evidence="1" id="KW-1133">Transmembrane helix</keyword>
<organism evidence="2 3">
    <name type="scientific">Pelagicoccus albus</name>
    <dbReference type="NCBI Taxonomy" id="415222"/>
    <lineage>
        <taxon>Bacteria</taxon>
        <taxon>Pseudomonadati</taxon>
        <taxon>Verrucomicrobiota</taxon>
        <taxon>Opitutia</taxon>
        <taxon>Puniceicoccales</taxon>
        <taxon>Pelagicoccaceae</taxon>
        <taxon>Pelagicoccus</taxon>
    </lineage>
</organism>
<feature type="transmembrane region" description="Helical" evidence="1">
    <location>
        <begin position="377"/>
        <end position="396"/>
    </location>
</feature>
<proteinExistence type="predicted"/>
<feature type="transmembrane region" description="Helical" evidence="1">
    <location>
        <begin position="201"/>
        <end position="219"/>
    </location>
</feature>
<comment type="caution">
    <text evidence="2">The sequence shown here is derived from an EMBL/GenBank/DDBJ whole genome shotgun (WGS) entry which is preliminary data.</text>
</comment>
<protein>
    <recommendedName>
        <fullName evidence="4">Glycosyltransferase RgtA/B/C/D-like domain-containing protein</fullName>
    </recommendedName>
</protein>
<dbReference type="Gene3D" id="2.60.120.1060">
    <property type="entry name" value="NPCBM/NEW2 domain"/>
    <property type="match status" value="1"/>
</dbReference>
<dbReference type="RefSeq" id="WP_185658347.1">
    <property type="nucleotide sequence ID" value="NZ_CAWPOO010000001.1"/>
</dbReference>
<evidence type="ECO:0000313" key="2">
    <source>
        <dbReference type="EMBL" id="MBC2604450.1"/>
    </source>
</evidence>
<keyword evidence="1" id="KW-0812">Transmembrane</keyword>
<accession>A0A7X1B2J1</accession>
<dbReference type="InterPro" id="IPR038637">
    <property type="entry name" value="NPCBM_sf"/>
</dbReference>
<feature type="transmembrane region" description="Helical" evidence="1">
    <location>
        <begin position="12"/>
        <end position="29"/>
    </location>
</feature>
<feature type="transmembrane region" description="Helical" evidence="1">
    <location>
        <begin position="132"/>
        <end position="150"/>
    </location>
</feature>